<sequence length="534" mass="56151">MTLRSTTPAAVRVLLAATLAVAATACTAGRNGSSGSSTSTLIVNTSFVYKTLDPGRAYEQTGYVALHAMYDSLLTFTGTDVEEPKPNLAESYTASDDAKTFTFTLRQGATFADGTPVTAEDVVFSLNRLQNLKGSSASFFSGLEATAKDARTVVITSEEPNPTVPVLMAMPASGILNRKLVTQHGATDGEDAATADKAQQYLDQAAAGSGPYVLERNTPGSEIVLKANDKYWGTKPAYSRVVIRNMDVQNQKLTMTRATDAEIALDLSGKFLDGLPETLSISQKQDTVYFAFLNTDPAVSKVSSNPKFAQAMRAAIDYPGLAALFGRGGGTARGLVAPAYPGALGEGEELKRDVEKAKRLLAEAGLNDPSVEFIYPAITYRGVDLGTVATKVQGDAAAAGIDIELTPLPLTAFLERYRGGKAPMGMTPQSLSYPRAESIVKVMSPGGVNAERMNWSKGYGAEEAGAAAKEFLAATTDAARNEAAVKWQRAMNTDSPYLLLASNSGTVVGSPAVTGAEYTPAGWTVDLAAVGVKK</sequence>
<dbReference type="InterPro" id="IPR000914">
    <property type="entry name" value="SBP_5_dom"/>
</dbReference>
<dbReference type="Gene3D" id="3.40.190.10">
    <property type="entry name" value="Periplasmic binding protein-like II"/>
    <property type="match status" value="1"/>
</dbReference>
<evidence type="ECO:0000313" key="3">
    <source>
        <dbReference type="EMBL" id="MBB5136902.1"/>
    </source>
</evidence>
<dbReference type="GO" id="GO:0042597">
    <property type="term" value="C:periplasmic space"/>
    <property type="evidence" value="ECO:0007669"/>
    <property type="project" value="UniProtKB-ARBA"/>
</dbReference>
<dbReference type="PROSITE" id="PS51257">
    <property type="entry name" value="PROKAR_LIPOPROTEIN"/>
    <property type="match status" value="1"/>
</dbReference>
<dbReference type="GO" id="GO:0015833">
    <property type="term" value="P:peptide transport"/>
    <property type="evidence" value="ECO:0007669"/>
    <property type="project" value="TreeGrafter"/>
</dbReference>
<dbReference type="PIRSF" id="PIRSF002741">
    <property type="entry name" value="MppA"/>
    <property type="match status" value="1"/>
</dbReference>
<dbReference type="GO" id="GO:0043190">
    <property type="term" value="C:ATP-binding cassette (ABC) transporter complex"/>
    <property type="evidence" value="ECO:0007669"/>
    <property type="project" value="InterPro"/>
</dbReference>
<dbReference type="InterPro" id="IPR030678">
    <property type="entry name" value="Peptide/Ni-bd"/>
</dbReference>
<proteinExistence type="predicted"/>
<accession>A0A840PCD4</accession>
<dbReference type="SUPFAM" id="SSF53850">
    <property type="entry name" value="Periplasmic binding protein-like II"/>
    <property type="match status" value="1"/>
</dbReference>
<comment type="caution">
    <text evidence="3">The sequence shown here is derived from an EMBL/GenBank/DDBJ whole genome shotgun (WGS) entry which is preliminary data.</text>
</comment>
<gene>
    <name evidence="3" type="ORF">HNP84_006654</name>
</gene>
<dbReference type="EMBL" id="JACHGN010000016">
    <property type="protein sequence ID" value="MBB5136902.1"/>
    <property type="molecule type" value="Genomic_DNA"/>
</dbReference>
<reference evidence="3 4" key="1">
    <citation type="submission" date="2020-08" db="EMBL/GenBank/DDBJ databases">
        <title>Genomic Encyclopedia of Type Strains, Phase IV (KMG-IV): sequencing the most valuable type-strain genomes for metagenomic binning, comparative biology and taxonomic classification.</title>
        <authorList>
            <person name="Goeker M."/>
        </authorList>
    </citation>
    <scope>NUCLEOTIDE SEQUENCE [LARGE SCALE GENOMIC DNA]</scope>
    <source>
        <strain evidence="3 4">DSM 45615</strain>
    </source>
</reference>
<dbReference type="InterPro" id="IPR039424">
    <property type="entry name" value="SBP_5"/>
</dbReference>
<protein>
    <submittedName>
        <fullName evidence="3">Peptide/nickel transport system substrate-binding protein</fullName>
    </submittedName>
</protein>
<name>A0A840PCD4_9ACTN</name>
<feature type="chain" id="PRO_5032900372" evidence="1">
    <location>
        <begin position="23"/>
        <end position="534"/>
    </location>
</feature>
<dbReference type="Proteomes" id="UP000578449">
    <property type="component" value="Unassembled WGS sequence"/>
</dbReference>
<dbReference type="Gene3D" id="3.10.105.10">
    <property type="entry name" value="Dipeptide-binding Protein, Domain 3"/>
    <property type="match status" value="1"/>
</dbReference>
<organism evidence="3 4">
    <name type="scientific">Thermocatellispora tengchongensis</name>
    <dbReference type="NCBI Taxonomy" id="1073253"/>
    <lineage>
        <taxon>Bacteria</taxon>
        <taxon>Bacillati</taxon>
        <taxon>Actinomycetota</taxon>
        <taxon>Actinomycetes</taxon>
        <taxon>Streptosporangiales</taxon>
        <taxon>Streptosporangiaceae</taxon>
        <taxon>Thermocatellispora</taxon>
    </lineage>
</organism>
<evidence type="ECO:0000313" key="4">
    <source>
        <dbReference type="Proteomes" id="UP000578449"/>
    </source>
</evidence>
<keyword evidence="4" id="KW-1185">Reference proteome</keyword>
<dbReference type="RefSeq" id="WP_185053777.1">
    <property type="nucleotide sequence ID" value="NZ_BAABIX010000021.1"/>
</dbReference>
<dbReference type="GO" id="GO:1904680">
    <property type="term" value="F:peptide transmembrane transporter activity"/>
    <property type="evidence" value="ECO:0007669"/>
    <property type="project" value="TreeGrafter"/>
</dbReference>
<dbReference type="CDD" id="cd08512">
    <property type="entry name" value="PBP2_NikA_DppA_OppA_like_7"/>
    <property type="match status" value="1"/>
</dbReference>
<feature type="domain" description="Solute-binding protein family 5" evidence="2">
    <location>
        <begin position="83"/>
        <end position="442"/>
    </location>
</feature>
<dbReference type="AlphaFoldDB" id="A0A840PCD4"/>
<evidence type="ECO:0000259" key="2">
    <source>
        <dbReference type="Pfam" id="PF00496"/>
    </source>
</evidence>
<dbReference type="Pfam" id="PF00496">
    <property type="entry name" value="SBP_bac_5"/>
    <property type="match status" value="1"/>
</dbReference>
<evidence type="ECO:0000256" key="1">
    <source>
        <dbReference type="SAM" id="SignalP"/>
    </source>
</evidence>
<feature type="signal peptide" evidence="1">
    <location>
        <begin position="1"/>
        <end position="22"/>
    </location>
</feature>
<dbReference type="PANTHER" id="PTHR30290">
    <property type="entry name" value="PERIPLASMIC BINDING COMPONENT OF ABC TRANSPORTER"/>
    <property type="match status" value="1"/>
</dbReference>
<keyword evidence="1" id="KW-0732">Signal</keyword>